<dbReference type="AlphaFoldDB" id="A0A2G8JTD6"/>
<keyword evidence="2" id="KW-1185">Reference proteome</keyword>
<protein>
    <submittedName>
        <fullName evidence="1">Uncharacterized protein</fullName>
    </submittedName>
</protein>
<dbReference type="Proteomes" id="UP000230750">
    <property type="component" value="Unassembled WGS sequence"/>
</dbReference>
<evidence type="ECO:0000313" key="2">
    <source>
        <dbReference type="Proteomes" id="UP000230750"/>
    </source>
</evidence>
<comment type="caution">
    <text evidence="1">The sequence shown here is derived from an EMBL/GenBank/DDBJ whole genome shotgun (WGS) entry which is preliminary data.</text>
</comment>
<accession>A0A2G8JTD6</accession>
<sequence>MMLERFRLNEPIGIRLNISVDVQENSEEIIGGTNLWRIAIYGSRDYYGDHENEKIGFNPQILDESDALHSPDIIPGRTLVFPLITTQFDLSAIGCGDYRYLCVTIAKSADSVPNFEISNNENKRKVVTCRIIRCINREPLPPPPTAWLRCLKWNVTNERVLEGKGYEVAFKVNIEPFNDTDTIYGTDLWRIGLFLSNATSGVMTRAQYQPDVLSEEDKAIPLIRGQNLLFTGLHGVLDVDGLGCPGVSLQYACLEFAKGESPSPYFYLPLGPSRAIIACKTINCHPISQATDD</sequence>
<dbReference type="OrthoDB" id="8935730at2759"/>
<gene>
    <name evidence="1" type="ORF">BSL78_24140</name>
</gene>
<name>A0A2G8JTD6_STIJA</name>
<evidence type="ECO:0000313" key="1">
    <source>
        <dbReference type="EMBL" id="PIK39026.1"/>
    </source>
</evidence>
<reference evidence="1 2" key="1">
    <citation type="journal article" date="2017" name="PLoS Biol.">
        <title>The sea cucumber genome provides insights into morphological evolution and visceral regeneration.</title>
        <authorList>
            <person name="Zhang X."/>
            <person name="Sun L."/>
            <person name="Yuan J."/>
            <person name="Sun Y."/>
            <person name="Gao Y."/>
            <person name="Zhang L."/>
            <person name="Li S."/>
            <person name="Dai H."/>
            <person name="Hamel J.F."/>
            <person name="Liu C."/>
            <person name="Yu Y."/>
            <person name="Liu S."/>
            <person name="Lin W."/>
            <person name="Guo K."/>
            <person name="Jin S."/>
            <person name="Xu P."/>
            <person name="Storey K.B."/>
            <person name="Huan P."/>
            <person name="Zhang T."/>
            <person name="Zhou Y."/>
            <person name="Zhang J."/>
            <person name="Lin C."/>
            <person name="Li X."/>
            <person name="Xing L."/>
            <person name="Huo D."/>
            <person name="Sun M."/>
            <person name="Wang L."/>
            <person name="Mercier A."/>
            <person name="Li F."/>
            <person name="Yang H."/>
            <person name="Xiang J."/>
        </authorList>
    </citation>
    <scope>NUCLEOTIDE SEQUENCE [LARGE SCALE GENOMIC DNA]</scope>
    <source>
        <strain evidence="1">Shaxun</strain>
        <tissue evidence="1">Muscle</tissue>
    </source>
</reference>
<dbReference type="EMBL" id="MRZV01001286">
    <property type="protein sequence ID" value="PIK39026.1"/>
    <property type="molecule type" value="Genomic_DNA"/>
</dbReference>
<dbReference type="STRING" id="307972.A0A2G8JTD6"/>
<organism evidence="1 2">
    <name type="scientific">Stichopus japonicus</name>
    <name type="common">Sea cucumber</name>
    <dbReference type="NCBI Taxonomy" id="307972"/>
    <lineage>
        <taxon>Eukaryota</taxon>
        <taxon>Metazoa</taxon>
        <taxon>Echinodermata</taxon>
        <taxon>Eleutherozoa</taxon>
        <taxon>Echinozoa</taxon>
        <taxon>Holothuroidea</taxon>
        <taxon>Aspidochirotacea</taxon>
        <taxon>Aspidochirotida</taxon>
        <taxon>Stichopodidae</taxon>
        <taxon>Apostichopus</taxon>
    </lineage>
</organism>
<proteinExistence type="predicted"/>